<comment type="caution">
    <text evidence="8">The sequence shown here is derived from an EMBL/GenBank/DDBJ whole genome shotgun (WGS) entry which is preliminary data.</text>
</comment>
<evidence type="ECO:0000313" key="8">
    <source>
        <dbReference type="EMBL" id="MFC3230605.1"/>
    </source>
</evidence>
<protein>
    <submittedName>
        <fullName evidence="8">DedA family protein</fullName>
    </submittedName>
</protein>
<feature type="transmembrane region" description="Helical" evidence="6">
    <location>
        <begin position="138"/>
        <end position="160"/>
    </location>
</feature>
<dbReference type="RefSeq" id="WP_379905929.1">
    <property type="nucleotide sequence ID" value="NZ_JBHRTR010000048.1"/>
</dbReference>
<keyword evidence="4 6" id="KW-1133">Transmembrane helix</keyword>
<dbReference type="EMBL" id="JBHRTR010000048">
    <property type="protein sequence ID" value="MFC3230605.1"/>
    <property type="molecule type" value="Genomic_DNA"/>
</dbReference>
<name>A0ABV7L7K6_9PROT</name>
<comment type="subcellular location">
    <subcellularLocation>
        <location evidence="1">Cell membrane</location>
        <topology evidence="1">Multi-pass membrane protein</topology>
    </subcellularLocation>
</comment>
<evidence type="ECO:0000256" key="6">
    <source>
        <dbReference type="SAM" id="Phobius"/>
    </source>
</evidence>
<sequence>MFDWVTGFLEQSGYGGIAVLMLLENVFPPIPSELIMPFAGYAASRGDLQIVPVILAGTLGTVAGALFWYYVGRWLGLERLQRFADRHGRWLTLSPKEVVRADRWFDRFGIWAVLFGRLLPAIRTLISVPAGLSGMRLLPFLLATTAGSAAWTAFLALLGYFMGSEYQAIETWLNPVSDVVIGLMIAWYLYRVATFGRGQGRDGGNGGQPRSRQTVR</sequence>
<proteinExistence type="predicted"/>
<evidence type="ECO:0000256" key="4">
    <source>
        <dbReference type="ARBA" id="ARBA00022989"/>
    </source>
</evidence>
<evidence type="ECO:0000256" key="5">
    <source>
        <dbReference type="ARBA" id="ARBA00023136"/>
    </source>
</evidence>
<feature type="transmembrane region" description="Helical" evidence="6">
    <location>
        <begin position="12"/>
        <end position="30"/>
    </location>
</feature>
<gene>
    <name evidence="8" type="ORF">ACFOGJ_25380</name>
</gene>
<keyword evidence="9" id="KW-1185">Reference proteome</keyword>
<feature type="transmembrane region" description="Helical" evidence="6">
    <location>
        <begin position="172"/>
        <end position="190"/>
    </location>
</feature>
<evidence type="ECO:0000259" key="7">
    <source>
        <dbReference type="Pfam" id="PF09335"/>
    </source>
</evidence>
<organism evidence="8 9">
    <name type="scientific">Marinibaculum pumilum</name>
    <dbReference type="NCBI Taxonomy" id="1766165"/>
    <lineage>
        <taxon>Bacteria</taxon>
        <taxon>Pseudomonadati</taxon>
        <taxon>Pseudomonadota</taxon>
        <taxon>Alphaproteobacteria</taxon>
        <taxon>Rhodospirillales</taxon>
        <taxon>Rhodospirillaceae</taxon>
        <taxon>Marinibaculum</taxon>
    </lineage>
</organism>
<feature type="domain" description="VTT" evidence="7">
    <location>
        <begin position="30"/>
        <end position="160"/>
    </location>
</feature>
<dbReference type="PANTHER" id="PTHR42709">
    <property type="entry name" value="ALKALINE PHOSPHATASE LIKE PROTEIN"/>
    <property type="match status" value="1"/>
</dbReference>
<evidence type="ECO:0000256" key="1">
    <source>
        <dbReference type="ARBA" id="ARBA00004651"/>
    </source>
</evidence>
<keyword evidence="2" id="KW-1003">Cell membrane</keyword>
<dbReference type="Pfam" id="PF09335">
    <property type="entry name" value="VTT_dom"/>
    <property type="match status" value="1"/>
</dbReference>
<evidence type="ECO:0000313" key="9">
    <source>
        <dbReference type="Proteomes" id="UP001595528"/>
    </source>
</evidence>
<reference evidence="9" key="1">
    <citation type="journal article" date="2019" name="Int. J. Syst. Evol. Microbiol.">
        <title>The Global Catalogue of Microorganisms (GCM) 10K type strain sequencing project: providing services to taxonomists for standard genome sequencing and annotation.</title>
        <authorList>
            <consortium name="The Broad Institute Genomics Platform"/>
            <consortium name="The Broad Institute Genome Sequencing Center for Infectious Disease"/>
            <person name="Wu L."/>
            <person name="Ma J."/>
        </authorList>
    </citation>
    <scope>NUCLEOTIDE SEQUENCE [LARGE SCALE GENOMIC DNA]</scope>
    <source>
        <strain evidence="9">KCTC 42964</strain>
    </source>
</reference>
<feature type="transmembrane region" description="Helical" evidence="6">
    <location>
        <begin position="50"/>
        <end position="71"/>
    </location>
</feature>
<dbReference type="InterPro" id="IPR051311">
    <property type="entry name" value="DedA_domain"/>
</dbReference>
<evidence type="ECO:0000256" key="2">
    <source>
        <dbReference type="ARBA" id="ARBA00022475"/>
    </source>
</evidence>
<dbReference type="InterPro" id="IPR032816">
    <property type="entry name" value="VTT_dom"/>
</dbReference>
<dbReference type="PANTHER" id="PTHR42709:SF6">
    <property type="entry name" value="UNDECAPRENYL PHOSPHATE TRANSPORTER A"/>
    <property type="match status" value="1"/>
</dbReference>
<keyword evidence="5 6" id="KW-0472">Membrane</keyword>
<feature type="transmembrane region" description="Helical" evidence="6">
    <location>
        <begin position="108"/>
        <end position="126"/>
    </location>
</feature>
<dbReference type="Proteomes" id="UP001595528">
    <property type="component" value="Unassembled WGS sequence"/>
</dbReference>
<evidence type="ECO:0000256" key="3">
    <source>
        <dbReference type="ARBA" id="ARBA00022692"/>
    </source>
</evidence>
<accession>A0ABV7L7K6</accession>
<keyword evidence="3 6" id="KW-0812">Transmembrane</keyword>